<dbReference type="InterPro" id="IPR007138">
    <property type="entry name" value="ABM_dom"/>
</dbReference>
<dbReference type="PANTHER" id="PTHR37811">
    <property type="entry name" value="BLL5343 PROTEIN"/>
    <property type="match status" value="1"/>
</dbReference>
<dbReference type="SUPFAM" id="SSF54909">
    <property type="entry name" value="Dimeric alpha+beta barrel"/>
    <property type="match status" value="1"/>
</dbReference>
<name>A0ABS9YBL0_9ACTN</name>
<dbReference type="RefSeq" id="WP_242768134.1">
    <property type="nucleotide sequence ID" value="NZ_JALDAY010000008.1"/>
</dbReference>
<keyword evidence="2" id="KW-0560">Oxidoreductase</keyword>
<keyword evidence="3" id="KW-1185">Reference proteome</keyword>
<sequence>MSDHRIAPVGVAVDAPASAPASAPVDGPVAAHEPPYYAVVFTSLRTEAAGDIDDGYDRTAERLGELVKDIPGFLGEDSARTPGGLGVTVAYFRDLAGIEAWRRHEEHRAAKAYGREHWYERYSLHIARVEHSHGFERAVGRGVSHD</sequence>
<dbReference type="InterPro" id="IPR052936">
    <property type="entry name" value="Jasmonate_Hydroxylase-like"/>
</dbReference>
<evidence type="ECO:0000313" key="2">
    <source>
        <dbReference type="EMBL" id="MCI3274610.1"/>
    </source>
</evidence>
<dbReference type="Gene3D" id="3.30.70.100">
    <property type="match status" value="1"/>
</dbReference>
<keyword evidence="2" id="KW-0503">Monooxygenase</keyword>
<protein>
    <submittedName>
        <fullName evidence="2">Antibiotic biosynthesis monooxygenase</fullName>
    </submittedName>
</protein>
<dbReference type="Pfam" id="PF03992">
    <property type="entry name" value="ABM"/>
    <property type="match status" value="1"/>
</dbReference>
<evidence type="ECO:0000313" key="3">
    <source>
        <dbReference type="Proteomes" id="UP001165269"/>
    </source>
</evidence>
<comment type="caution">
    <text evidence="2">The sequence shown here is derived from an EMBL/GenBank/DDBJ whole genome shotgun (WGS) entry which is preliminary data.</text>
</comment>
<dbReference type="EMBL" id="JALDAY010000008">
    <property type="protein sequence ID" value="MCI3274610.1"/>
    <property type="molecule type" value="Genomic_DNA"/>
</dbReference>
<dbReference type="InterPro" id="IPR011008">
    <property type="entry name" value="Dimeric_a/b-barrel"/>
</dbReference>
<gene>
    <name evidence="2" type="ORF">MQP27_26320</name>
</gene>
<accession>A0ABS9YBL0</accession>
<organism evidence="2 3">
    <name type="scientific">Streptomyces cylindrosporus</name>
    <dbReference type="NCBI Taxonomy" id="2927583"/>
    <lineage>
        <taxon>Bacteria</taxon>
        <taxon>Bacillati</taxon>
        <taxon>Actinomycetota</taxon>
        <taxon>Actinomycetes</taxon>
        <taxon>Kitasatosporales</taxon>
        <taxon>Streptomycetaceae</taxon>
        <taxon>Streptomyces</taxon>
    </lineage>
</organism>
<feature type="domain" description="ABM" evidence="1">
    <location>
        <begin position="57"/>
        <end position="112"/>
    </location>
</feature>
<dbReference type="PANTHER" id="PTHR37811:SF2">
    <property type="entry name" value="ABM DOMAIN-CONTAINING PROTEIN"/>
    <property type="match status" value="1"/>
</dbReference>
<proteinExistence type="predicted"/>
<evidence type="ECO:0000259" key="1">
    <source>
        <dbReference type="Pfam" id="PF03992"/>
    </source>
</evidence>
<dbReference type="GO" id="GO:0004497">
    <property type="term" value="F:monooxygenase activity"/>
    <property type="evidence" value="ECO:0007669"/>
    <property type="project" value="UniProtKB-KW"/>
</dbReference>
<dbReference type="Proteomes" id="UP001165269">
    <property type="component" value="Unassembled WGS sequence"/>
</dbReference>
<reference evidence="2" key="1">
    <citation type="submission" date="2022-03" db="EMBL/GenBank/DDBJ databases">
        <title>Streptomyces 7R015 and 7R016 isolated from Barleria lupulina in Thailand.</title>
        <authorList>
            <person name="Kanchanasin P."/>
            <person name="Phongsopitanun W."/>
            <person name="Tanasupawat S."/>
        </authorList>
    </citation>
    <scope>NUCLEOTIDE SEQUENCE</scope>
    <source>
        <strain evidence="2">7R015</strain>
    </source>
</reference>